<organism evidence="2 3">
    <name type="scientific">Streptomyces pratens</name>
    <dbReference type="NCBI Taxonomy" id="887456"/>
    <lineage>
        <taxon>Bacteria</taxon>
        <taxon>Bacillati</taxon>
        <taxon>Actinomycetota</taxon>
        <taxon>Actinomycetes</taxon>
        <taxon>Kitasatosporales</taxon>
        <taxon>Streptomycetaceae</taxon>
        <taxon>Streptomyces</taxon>
    </lineage>
</organism>
<feature type="transmembrane region" description="Helical" evidence="1">
    <location>
        <begin position="59"/>
        <end position="79"/>
    </location>
</feature>
<proteinExistence type="predicted"/>
<gene>
    <name evidence="2" type="ORF">ACFP50_05175</name>
</gene>
<name>A0ABW1LUW4_9ACTN</name>
<keyword evidence="1" id="KW-0812">Transmembrane</keyword>
<keyword evidence="3" id="KW-1185">Reference proteome</keyword>
<keyword evidence="1" id="KW-0472">Membrane</keyword>
<protein>
    <recommendedName>
        <fullName evidence="4">Integral membrane protein</fullName>
    </recommendedName>
</protein>
<reference evidence="3" key="1">
    <citation type="journal article" date="2019" name="Int. J. Syst. Evol. Microbiol.">
        <title>The Global Catalogue of Microorganisms (GCM) 10K type strain sequencing project: providing services to taxonomists for standard genome sequencing and annotation.</title>
        <authorList>
            <consortium name="The Broad Institute Genomics Platform"/>
            <consortium name="The Broad Institute Genome Sequencing Center for Infectious Disease"/>
            <person name="Wu L."/>
            <person name="Ma J."/>
        </authorList>
    </citation>
    <scope>NUCLEOTIDE SEQUENCE [LARGE SCALE GENOMIC DNA]</scope>
    <source>
        <strain evidence="3">JCM 12763</strain>
    </source>
</reference>
<feature type="transmembrane region" description="Helical" evidence="1">
    <location>
        <begin position="117"/>
        <end position="136"/>
    </location>
</feature>
<dbReference type="RefSeq" id="WP_386393785.1">
    <property type="nucleotide sequence ID" value="NZ_JBHSPT010000011.1"/>
</dbReference>
<feature type="transmembrane region" description="Helical" evidence="1">
    <location>
        <begin position="28"/>
        <end position="47"/>
    </location>
</feature>
<dbReference type="EMBL" id="JBHSPT010000011">
    <property type="protein sequence ID" value="MFC6054875.1"/>
    <property type="molecule type" value="Genomic_DNA"/>
</dbReference>
<keyword evidence="1" id="KW-1133">Transmembrane helix</keyword>
<accession>A0ABW1LUW4</accession>
<feature type="transmembrane region" description="Helical" evidence="1">
    <location>
        <begin position="91"/>
        <end position="111"/>
    </location>
</feature>
<evidence type="ECO:0008006" key="4">
    <source>
        <dbReference type="Google" id="ProtNLM"/>
    </source>
</evidence>
<comment type="caution">
    <text evidence="2">The sequence shown here is derived from an EMBL/GenBank/DDBJ whole genome shotgun (WGS) entry which is preliminary data.</text>
</comment>
<evidence type="ECO:0000313" key="2">
    <source>
        <dbReference type="EMBL" id="MFC6054875.1"/>
    </source>
</evidence>
<sequence>MAHAAPRPRIMPRQRPDRIRVFSERAHAVANLAVPVVLGLVYGYWAAANRRYGGPLTGWNILFGFLTALAFAALCMALLSVGPKLRREVHAVLWGAFSGAAVGFLVSQSNMSVMRSAALGVAVAAGVFAFLFYRYYTHEDAQGHRTE</sequence>
<dbReference type="Proteomes" id="UP001596242">
    <property type="component" value="Unassembled WGS sequence"/>
</dbReference>
<evidence type="ECO:0000256" key="1">
    <source>
        <dbReference type="SAM" id="Phobius"/>
    </source>
</evidence>
<evidence type="ECO:0000313" key="3">
    <source>
        <dbReference type="Proteomes" id="UP001596242"/>
    </source>
</evidence>